<name>K4JT03_9CAUD</name>
<accession>K4JT03</accession>
<dbReference type="RefSeq" id="YP_006988635.1">
    <property type="nucleotide sequence ID" value="NC_019406.1"/>
</dbReference>
<dbReference type="Proteomes" id="UP000000463">
    <property type="component" value="Segment"/>
</dbReference>
<sequence>MTTPLKLSNLRWLAIRARDAALTDAAQETLDTHNASEKADIALAQAYPTAETFIALLDLIQEARTAMVEVQMSPAWLRLSPEARDMINVALLRSRP</sequence>
<organism evidence="1 2">
    <name type="scientific">Caulobacter phage CcrColossus</name>
    <dbReference type="NCBI Taxonomy" id="1211640"/>
    <lineage>
        <taxon>Viruses</taxon>
        <taxon>Duplodnaviria</taxon>
        <taxon>Heunggongvirae</taxon>
        <taxon>Uroviricota</taxon>
        <taxon>Caudoviricetes</taxon>
        <taxon>Jeanschmidtviridae</taxon>
        <taxon>Colossusvirus</taxon>
        <taxon>Colossusvirus colossus</taxon>
    </lineage>
</organism>
<evidence type="ECO:0000313" key="1">
    <source>
        <dbReference type="EMBL" id="AFU88271.1"/>
    </source>
</evidence>
<evidence type="ECO:0000313" key="2">
    <source>
        <dbReference type="Proteomes" id="UP000000463"/>
    </source>
</evidence>
<gene>
    <name evidence="1" type="ORF">CcrColossus_gp401</name>
</gene>
<protein>
    <submittedName>
        <fullName evidence="1">Uncharacterized protein</fullName>
    </submittedName>
</protein>
<proteinExistence type="predicted"/>
<keyword evidence="2" id="KW-1185">Reference proteome</keyword>
<dbReference type="EMBL" id="JX100810">
    <property type="protein sequence ID" value="AFU88271.1"/>
    <property type="molecule type" value="Genomic_DNA"/>
</dbReference>
<dbReference type="GeneID" id="13995329"/>
<dbReference type="KEGG" id="vg:13995329"/>
<reference evidence="1 2" key="1">
    <citation type="journal article" date="2012" name="BMC Genomics">
        <title>The Caulobacter crescentus phage phiCbK: genomics of a canonical phage.</title>
        <authorList>
            <person name="Gill J.J."/>
            <person name="Berry J.D."/>
            <person name="Russell W.K."/>
            <person name="Lessor L."/>
            <person name="Escobar Garcia D.A."/>
            <person name="Hernandez D."/>
            <person name="Kane A."/>
            <person name="Keene J."/>
            <person name="Maddox M."/>
            <person name="Martin R."/>
            <person name="Mohan S."/>
            <person name="Thorn A.M."/>
            <person name="Russell D.H."/>
            <person name="Young R."/>
        </authorList>
    </citation>
    <scope>NUCLEOTIDE SEQUENCE [LARGE SCALE GENOMIC DNA]</scope>
</reference>